<keyword evidence="7" id="KW-0325">Glycoprotein</keyword>
<proteinExistence type="predicted"/>
<keyword evidence="10" id="KW-1185">Reference proteome</keyword>
<comment type="subcellular location">
    <subcellularLocation>
        <location evidence="1">Membrane</location>
        <topology evidence="1">Single-pass membrane protein</topology>
    </subcellularLocation>
</comment>
<evidence type="ECO:0000256" key="6">
    <source>
        <dbReference type="ARBA" id="ARBA00023136"/>
    </source>
</evidence>
<dbReference type="Proteomes" id="UP000466535">
    <property type="component" value="Unassembled WGS sequence"/>
</dbReference>
<dbReference type="InterPro" id="IPR007657">
    <property type="entry name" value="Glycosyltransferase_61"/>
</dbReference>
<gene>
    <name evidence="9" type="ORF">GRX03_06100</name>
</gene>
<dbReference type="OrthoDB" id="242816at2157"/>
<evidence type="ECO:0000256" key="5">
    <source>
        <dbReference type="ARBA" id="ARBA00022989"/>
    </source>
</evidence>
<dbReference type="AlphaFoldDB" id="A0A6B0T1Y8"/>
<dbReference type="PANTHER" id="PTHR20961">
    <property type="entry name" value="GLYCOSYLTRANSFERASE"/>
    <property type="match status" value="1"/>
</dbReference>
<protein>
    <submittedName>
        <fullName evidence="9">DUF563 domain-containing protein</fullName>
    </submittedName>
</protein>
<dbReference type="InterPro" id="IPR049625">
    <property type="entry name" value="Glyco_transf_61_cat"/>
</dbReference>
<evidence type="ECO:0000256" key="2">
    <source>
        <dbReference type="ARBA" id="ARBA00022676"/>
    </source>
</evidence>
<dbReference type="GO" id="GO:0016020">
    <property type="term" value="C:membrane"/>
    <property type="evidence" value="ECO:0007669"/>
    <property type="project" value="UniProtKB-SubCell"/>
</dbReference>
<evidence type="ECO:0000259" key="8">
    <source>
        <dbReference type="Pfam" id="PF04577"/>
    </source>
</evidence>
<dbReference type="EMBL" id="WUUT01000002">
    <property type="protein sequence ID" value="MXR51177.1"/>
    <property type="molecule type" value="Genomic_DNA"/>
</dbReference>
<evidence type="ECO:0000313" key="9">
    <source>
        <dbReference type="EMBL" id="MXR51177.1"/>
    </source>
</evidence>
<keyword evidence="2" id="KW-0328">Glycosyltransferase</keyword>
<dbReference type="Pfam" id="PF04577">
    <property type="entry name" value="Glyco_transf_61"/>
    <property type="match status" value="1"/>
</dbReference>
<reference evidence="9 10" key="1">
    <citation type="submission" date="2019-12" db="EMBL/GenBank/DDBJ databases">
        <title>Isolation and characterization of three novel carbon monoxide-oxidizing members of Halobacteria from salione crusts and soils.</title>
        <authorList>
            <person name="Myers M.R."/>
            <person name="King G.M."/>
        </authorList>
    </citation>
    <scope>NUCLEOTIDE SEQUENCE [LARGE SCALE GENOMIC DNA]</scope>
    <source>
        <strain evidence="9 10">WSH3</strain>
    </source>
</reference>
<sequence length="363" mass="40721">MTVFNSAVVDWIDRKELVERASQRGRLWPVDESETYELVEPLPGGSPPKAIQRTDRTVSLDRPFVCDLPNATLFGPDAVVRTQENDIVLEATAHGDETARDGNCKRNLFRNLVSGYRQRSGDVDDRIVCPLVDSWARTYFHWIVDALPKLQAVERYVAETGDVPQLVVPQRLPSWMERSLELAGYDRDDCIRWDGSTRSFERVVVPSLRREVDAVSINALRWLRRRMLANADSVERDWASRVYISRSEANSREVLNESALVDGLSSLGFESYVLENLSVDEQISLFSQADAVFGLHGSGFTNILFAEDATVVELFGSRVRSTVYYHMASGLGLGYGAIAAPSVDENVAVDVDRVTTQLQKMLD</sequence>
<evidence type="ECO:0000256" key="7">
    <source>
        <dbReference type="ARBA" id="ARBA00023180"/>
    </source>
</evidence>
<organism evidence="9 10">
    <name type="scientific">Halovenus carboxidivorans</name>
    <dbReference type="NCBI Taxonomy" id="2692199"/>
    <lineage>
        <taxon>Archaea</taxon>
        <taxon>Methanobacteriati</taxon>
        <taxon>Methanobacteriota</taxon>
        <taxon>Stenosarchaea group</taxon>
        <taxon>Halobacteria</taxon>
        <taxon>Halobacteriales</taxon>
        <taxon>Haloarculaceae</taxon>
        <taxon>Halovenus</taxon>
    </lineage>
</organism>
<dbReference type="GO" id="GO:0016757">
    <property type="term" value="F:glycosyltransferase activity"/>
    <property type="evidence" value="ECO:0007669"/>
    <property type="project" value="UniProtKB-KW"/>
</dbReference>
<comment type="caution">
    <text evidence="9">The sequence shown here is derived from an EMBL/GenBank/DDBJ whole genome shotgun (WGS) entry which is preliminary data.</text>
</comment>
<dbReference type="PANTHER" id="PTHR20961:SF38">
    <property type="entry name" value="PROTEIN O-LINKED-MANNOSE BETA-1,4-N-ACETYLGLUCOSAMINYLTRANSFERASE 2"/>
    <property type="match status" value="1"/>
</dbReference>
<dbReference type="RefSeq" id="WP_159763323.1">
    <property type="nucleotide sequence ID" value="NZ_WUUT01000002.1"/>
</dbReference>
<accession>A0A6B0T1Y8</accession>
<keyword evidence="4" id="KW-0812">Transmembrane</keyword>
<name>A0A6B0T1Y8_9EURY</name>
<feature type="domain" description="Glycosyltransferase 61 catalytic" evidence="8">
    <location>
        <begin position="139"/>
        <end position="312"/>
    </location>
</feature>
<evidence type="ECO:0000313" key="10">
    <source>
        <dbReference type="Proteomes" id="UP000466535"/>
    </source>
</evidence>
<evidence type="ECO:0000256" key="1">
    <source>
        <dbReference type="ARBA" id="ARBA00004167"/>
    </source>
</evidence>
<keyword evidence="5" id="KW-1133">Transmembrane helix</keyword>
<keyword evidence="6" id="KW-0472">Membrane</keyword>
<evidence type="ECO:0000256" key="4">
    <source>
        <dbReference type="ARBA" id="ARBA00022692"/>
    </source>
</evidence>
<keyword evidence="3" id="KW-0808">Transferase</keyword>
<evidence type="ECO:0000256" key="3">
    <source>
        <dbReference type="ARBA" id="ARBA00022679"/>
    </source>
</evidence>